<evidence type="ECO:0000256" key="1">
    <source>
        <dbReference type="SAM" id="MobiDB-lite"/>
    </source>
</evidence>
<organism evidence="3 4">
    <name type="scientific">Phanerochaete carnosa (strain HHB-10118-sp)</name>
    <name type="common">White-rot fungus</name>
    <name type="synonym">Peniophora carnosa</name>
    <dbReference type="NCBI Taxonomy" id="650164"/>
    <lineage>
        <taxon>Eukaryota</taxon>
        <taxon>Fungi</taxon>
        <taxon>Dikarya</taxon>
        <taxon>Basidiomycota</taxon>
        <taxon>Agaricomycotina</taxon>
        <taxon>Agaricomycetes</taxon>
        <taxon>Polyporales</taxon>
        <taxon>Phanerochaetaceae</taxon>
        <taxon>Phanerochaete</taxon>
    </lineage>
</organism>
<gene>
    <name evidence="3" type="ORF">PHACADRAFT_259771</name>
</gene>
<dbReference type="InterPro" id="IPR052953">
    <property type="entry name" value="Ser-rich/MCO-related"/>
</dbReference>
<evidence type="ECO:0000313" key="4">
    <source>
        <dbReference type="Proteomes" id="UP000008370"/>
    </source>
</evidence>
<dbReference type="PANTHER" id="PTHR34883">
    <property type="entry name" value="SERINE-RICH PROTEIN, PUTATIVE-RELATED-RELATED"/>
    <property type="match status" value="1"/>
</dbReference>
<dbReference type="HOGENOM" id="CLU_053381_6_0_1"/>
<protein>
    <recommendedName>
        <fullName evidence="5">Phytocyanin domain-containing protein</fullName>
    </recommendedName>
</protein>
<evidence type="ECO:0008006" key="5">
    <source>
        <dbReference type="Google" id="ProtNLM"/>
    </source>
</evidence>
<reference evidence="3 4" key="1">
    <citation type="journal article" date="2012" name="BMC Genomics">
        <title>Comparative genomics of the white-rot fungi, Phanerochaete carnosa and P. chrysosporium, to elucidate the genetic basis of the distinct wood types they colonize.</title>
        <authorList>
            <person name="Suzuki H."/>
            <person name="MacDonald J."/>
            <person name="Syed K."/>
            <person name="Salamov A."/>
            <person name="Hori C."/>
            <person name="Aerts A."/>
            <person name="Henrissat B."/>
            <person name="Wiebenga A."/>
            <person name="vanKuyk P.A."/>
            <person name="Barry K."/>
            <person name="Lindquist E."/>
            <person name="LaButti K."/>
            <person name="Lapidus A."/>
            <person name="Lucas S."/>
            <person name="Coutinho P."/>
            <person name="Gong Y."/>
            <person name="Samejima M."/>
            <person name="Mahadevan R."/>
            <person name="Abou-Zaid M."/>
            <person name="de Vries R.P."/>
            <person name="Igarashi K."/>
            <person name="Yadav J.S."/>
            <person name="Grigoriev I.V."/>
            <person name="Master E.R."/>
        </authorList>
    </citation>
    <scope>NUCLEOTIDE SEQUENCE [LARGE SCALE GENOMIC DNA]</scope>
    <source>
        <strain evidence="3 4">HHB-10118-sp</strain>
    </source>
</reference>
<accession>K5W3B7</accession>
<dbReference type="GeneID" id="18917523"/>
<dbReference type="EMBL" id="JH930474">
    <property type="protein sequence ID" value="EKM53409.1"/>
    <property type="molecule type" value="Genomic_DNA"/>
</dbReference>
<dbReference type="InterPro" id="IPR008972">
    <property type="entry name" value="Cupredoxin"/>
</dbReference>
<proteinExistence type="predicted"/>
<sequence length="213" mass="21622">MRATAFLATALAASVANAETFQILIGANTTANASQIFTPQQLQAHAGDTVIFNFTNGTYDLIQSSFAQPCVPLNQQNNSLNGFDTGVRPADNGTSITTFPVNIVDNVTTIWFYENSTCGQGGVGGININESSTETLAGFVRNAIRLNGTNATESSTSSLPLSTGFSGGSSSGSSGTGSSSSPSASQTGSNSAQHNTLAGVALALPLAVAALFL</sequence>
<keyword evidence="4" id="KW-1185">Reference proteome</keyword>
<feature type="compositionally biased region" description="Low complexity" evidence="1">
    <location>
        <begin position="154"/>
        <end position="164"/>
    </location>
</feature>
<dbReference type="OrthoDB" id="2331100at2759"/>
<dbReference type="KEGG" id="pco:PHACADRAFT_259771"/>
<feature type="chain" id="PRO_5003885275" description="Phytocyanin domain-containing protein" evidence="2">
    <location>
        <begin position="19"/>
        <end position="213"/>
    </location>
</feature>
<evidence type="ECO:0000313" key="3">
    <source>
        <dbReference type="EMBL" id="EKM53409.1"/>
    </source>
</evidence>
<dbReference type="InParanoid" id="K5W3B7"/>
<dbReference type="PANTHER" id="PTHR34883:SF15">
    <property type="entry name" value="EXTRACELLULAR SERINE-RICH PROTEIN"/>
    <property type="match status" value="1"/>
</dbReference>
<keyword evidence="2" id="KW-0732">Signal</keyword>
<dbReference type="SUPFAM" id="SSF49503">
    <property type="entry name" value="Cupredoxins"/>
    <property type="match status" value="1"/>
</dbReference>
<feature type="region of interest" description="Disordered" evidence="1">
    <location>
        <begin position="151"/>
        <end position="191"/>
    </location>
</feature>
<evidence type="ECO:0000256" key="2">
    <source>
        <dbReference type="SAM" id="SignalP"/>
    </source>
</evidence>
<feature type="signal peptide" evidence="2">
    <location>
        <begin position="1"/>
        <end position="18"/>
    </location>
</feature>
<name>K5W3B7_PHACS</name>
<dbReference type="RefSeq" id="XP_007398101.1">
    <property type="nucleotide sequence ID" value="XM_007398039.1"/>
</dbReference>
<dbReference type="Proteomes" id="UP000008370">
    <property type="component" value="Unassembled WGS sequence"/>
</dbReference>
<dbReference type="Gene3D" id="2.60.40.420">
    <property type="entry name" value="Cupredoxins - blue copper proteins"/>
    <property type="match status" value="1"/>
</dbReference>
<dbReference type="AlphaFoldDB" id="K5W3B7"/>
<feature type="compositionally biased region" description="Low complexity" evidence="1">
    <location>
        <begin position="171"/>
        <end position="191"/>
    </location>
</feature>